<organism evidence="2 3">
    <name type="scientific">Listeria booriae</name>
    <dbReference type="NCBI Taxonomy" id="1552123"/>
    <lineage>
        <taxon>Bacteria</taxon>
        <taxon>Bacillati</taxon>
        <taxon>Bacillota</taxon>
        <taxon>Bacilli</taxon>
        <taxon>Bacillales</taxon>
        <taxon>Listeriaceae</taxon>
        <taxon>Listeria</taxon>
    </lineage>
</organism>
<dbReference type="EMBL" id="JAASTX010000006">
    <property type="protein sequence ID" value="MBC1491448.1"/>
    <property type="molecule type" value="Genomic_DNA"/>
</dbReference>
<evidence type="ECO:0000313" key="3">
    <source>
        <dbReference type="Proteomes" id="UP000533953"/>
    </source>
</evidence>
<dbReference type="AlphaFoldDB" id="A0A7X1CBI0"/>
<name>A0A7X1CBI0_9LIST</name>
<reference evidence="2 3" key="1">
    <citation type="submission" date="2020-03" db="EMBL/GenBank/DDBJ databases">
        <title>Soil Listeria distribution.</title>
        <authorList>
            <person name="Liao J."/>
            <person name="Wiedmann M."/>
        </authorList>
    </citation>
    <scope>NUCLEOTIDE SEQUENCE [LARGE SCALE GENOMIC DNA]</scope>
    <source>
        <strain evidence="2 3">FSL L7-1547</strain>
    </source>
</reference>
<evidence type="ECO:0000313" key="2">
    <source>
        <dbReference type="EMBL" id="MBC1491448.1"/>
    </source>
</evidence>
<dbReference type="InterPro" id="IPR001387">
    <property type="entry name" value="Cro/C1-type_HTH"/>
</dbReference>
<accession>A0A7X1CBI0</accession>
<dbReference type="InterPro" id="IPR053163">
    <property type="entry name" value="HTH-type_regulator_Rgg"/>
</dbReference>
<comment type="caution">
    <text evidence="2">The sequence shown here is derived from an EMBL/GenBank/DDBJ whole genome shotgun (WGS) entry which is preliminary data.</text>
</comment>
<gene>
    <name evidence="2" type="ORF">HCI99_06375</name>
</gene>
<feature type="domain" description="HTH cro/C1-type" evidence="1">
    <location>
        <begin position="8"/>
        <end position="59"/>
    </location>
</feature>
<dbReference type="Proteomes" id="UP000533953">
    <property type="component" value="Unassembled WGS sequence"/>
</dbReference>
<evidence type="ECO:0000259" key="1">
    <source>
        <dbReference type="PROSITE" id="PS50943"/>
    </source>
</evidence>
<protein>
    <submittedName>
        <fullName evidence="2">Helix-turn-helix transcriptional regulator</fullName>
    </submittedName>
</protein>
<dbReference type="SUPFAM" id="SSF48452">
    <property type="entry name" value="TPR-like"/>
    <property type="match status" value="1"/>
</dbReference>
<dbReference type="RefSeq" id="WP_185417212.1">
    <property type="nucleotide sequence ID" value="NZ_JAASTX010000006.1"/>
</dbReference>
<dbReference type="InterPro" id="IPR010982">
    <property type="entry name" value="Lambda_DNA-bd_dom_sf"/>
</dbReference>
<dbReference type="PROSITE" id="PS50943">
    <property type="entry name" value="HTH_CROC1"/>
    <property type="match status" value="1"/>
</dbReference>
<dbReference type="GO" id="GO:0003677">
    <property type="term" value="F:DNA binding"/>
    <property type="evidence" value="ECO:0007669"/>
    <property type="project" value="InterPro"/>
</dbReference>
<dbReference type="Gene3D" id="1.25.40.10">
    <property type="entry name" value="Tetratricopeptide repeat domain"/>
    <property type="match status" value="1"/>
</dbReference>
<sequence length="289" mass="34044">MKSVGKTIRHIRKMKGMKQSDFTCISQAGIANLESSRSNITLVTLLNILNEIKMPLREFIYIQNDYSQSSTDDIFLDFVNTKNSIDRIQGNQLLENMSAYLANNPNDFIVYCMYVIEDVYLKITEQNSYDIDSPAAKKVWEKMNSIPEWSYYEVFIMSKLFFVFPLDIGAEIVKRIENRMAYYLDYNKDIHFDATFYMNVGKYYIHKNRCDLAKKYLEETIPLCKKYDKPTIENDAYAHLAIIDYLNGNVDAEKEVLDCIDKYKNMRRPEHAKDLESDWNTFFKDKIFS</sequence>
<dbReference type="PANTHER" id="PTHR37038">
    <property type="entry name" value="TRANSCRIPTIONAL REGULATOR-RELATED"/>
    <property type="match status" value="1"/>
</dbReference>
<dbReference type="SUPFAM" id="SSF47413">
    <property type="entry name" value="lambda repressor-like DNA-binding domains"/>
    <property type="match status" value="1"/>
</dbReference>
<dbReference type="InterPro" id="IPR011990">
    <property type="entry name" value="TPR-like_helical_dom_sf"/>
</dbReference>
<dbReference type="CDD" id="cd00093">
    <property type="entry name" value="HTH_XRE"/>
    <property type="match status" value="1"/>
</dbReference>
<proteinExistence type="predicted"/>